<name>A0ABV3P8R5_9ACTN</name>
<accession>A0ABV3P8R5</accession>
<dbReference type="RefSeq" id="WP_367639166.1">
    <property type="nucleotide sequence ID" value="NZ_JBFNQN010000010.1"/>
</dbReference>
<comment type="caution">
    <text evidence="2">The sequence shown here is derived from an EMBL/GenBank/DDBJ whole genome shotgun (WGS) entry which is preliminary data.</text>
</comment>
<protein>
    <submittedName>
        <fullName evidence="2">Uncharacterized protein</fullName>
    </submittedName>
</protein>
<proteinExistence type="predicted"/>
<evidence type="ECO:0000313" key="2">
    <source>
        <dbReference type="EMBL" id="MEW9266034.1"/>
    </source>
</evidence>
<evidence type="ECO:0000313" key="3">
    <source>
        <dbReference type="Proteomes" id="UP001555826"/>
    </source>
</evidence>
<dbReference type="EMBL" id="JBFNQN010000010">
    <property type="protein sequence ID" value="MEW9266034.1"/>
    <property type="molecule type" value="Genomic_DNA"/>
</dbReference>
<keyword evidence="3" id="KW-1185">Reference proteome</keyword>
<reference evidence="2 3" key="1">
    <citation type="submission" date="2024-07" db="EMBL/GenBank/DDBJ databases">
        <authorList>
            <person name="Thanompreechachai J."/>
            <person name="Duangmal K."/>
        </authorList>
    </citation>
    <scope>NUCLEOTIDE SEQUENCE [LARGE SCALE GENOMIC DNA]</scope>
    <source>
        <strain evidence="2 3">KCTC 19886</strain>
    </source>
</reference>
<evidence type="ECO:0000256" key="1">
    <source>
        <dbReference type="SAM" id="MobiDB-lite"/>
    </source>
</evidence>
<feature type="region of interest" description="Disordered" evidence="1">
    <location>
        <begin position="92"/>
        <end position="117"/>
    </location>
</feature>
<dbReference type="Proteomes" id="UP001555826">
    <property type="component" value="Unassembled WGS sequence"/>
</dbReference>
<organism evidence="2 3">
    <name type="scientific">Kineococcus endophyticus</name>
    <dbReference type="NCBI Taxonomy" id="1181883"/>
    <lineage>
        <taxon>Bacteria</taxon>
        <taxon>Bacillati</taxon>
        <taxon>Actinomycetota</taxon>
        <taxon>Actinomycetes</taxon>
        <taxon>Kineosporiales</taxon>
        <taxon>Kineosporiaceae</taxon>
        <taxon>Kineococcus</taxon>
    </lineage>
</organism>
<sequence length="117" mass="12448">MNTWLLVPAEEVGLLARLRPAVRRTPDGVLVALDSPPPVAGAQLGLATDGTLLWYGGGFTAAEVQTLVEHVRLGRLHELGLVLGHRRLRTRLTRGGGAASPRTCDGRRSRGPRPSSA</sequence>
<gene>
    <name evidence="2" type="ORF">AB1207_14875</name>
</gene>